<dbReference type="EMBL" id="JAZDWU010000004">
    <property type="protein sequence ID" value="KAL0005898.1"/>
    <property type="molecule type" value="Genomic_DNA"/>
</dbReference>
<proteinExistence type="predicted"/>
<evidence type="ECO:0000313" key="3">
    <source>
        <dbReference type="Proteomes" id="UP001459277"/>
    </source>
</evidence>
<gene>
    <name evidence="2" type="ORF">SO802_013459</name>
</gene>
<dbReference type="Proteomes" id="UP001459277">
    <property type="component" value="Unassembled WGS sequence"/>
</dbReference>
<organism evidence="2 3">
    <name type="scientific">Lithocarpus litseifolius</name>
    <dbReference type="NCBI Taxonomy" id="425828"/>
    <lineage>
        <taxon>Eukaryota</taxon>
        <taxon>Viridiplantae</taxon>
        <taxon>Streptophyta</taxon>
        <taxon>Embryophyta</taxon>
        <taxon>Tracheophyta</taxon>
        <taxon>Spermatophyta</taxon>
        <taxon>Magnoliopsida</taxon>
        <taxon>eudicotyledons</taxon>
        <taxon>Gunneridae</taxon>
        <taxon>Pentapetalae</taxon>
        <taxon>rosids</taxon>
        <taxon>fabids</taxon>
        <taxon>Fagales</taxon>
        <taxon>Fagaceae</taxon>
        <taxon>Lithocarpus</taxon>
    </lineage>
</organism>
<protein>
    <submittedName>
        <fullName evidence="2">Uncharacterized protein</fullName>
    </submittedName>
</protein>
<keyword evidence="3" id="KW-1185">Reference proteome</keyword>
<evidence type="ECO:0000313" key="2">
    <source>
        <dbReference type="EMBL" id="KAL0005898.1"/>
    </source>
</evidence>
<comment type="caution">
    <text evidence="2">The sequence shown here is derived from an EMBL/GenBank/DDBJ whole genome shotgun (WGS) entry which is preliminary data.</text>
</comment>
<reference evidence="2 3" key="1">
    <citation type="submission" date="2024-01" db="EMBL/GenBank/DDBJ databases">
        <title>A telomere-to-telomere, gap-free genome of sweet tea (Lithocarpus litseifolius).</title>
        <authorList>
            <person name="Zhou J."/>
        </authorList>
    </citation>
    <scope>NUCLEOTIDE SEQUENCE [LARGE SCALE GENOMIC DNA]</scope>
    <source>
        <strain evidence="2">Zhou-2022a</strain>
        <tissue evidence="2">Leaf</tissue>
    </source>
</reference>
<feature type="region of interest" description="Disordered" evidence="1">
    <location>
        <begin position="1"/>
        <end position="47"/>
    </location>
</feature>
<sequence length="66" mass="7257">MSVHGGLVGSIQRRREGHEVTQPQTKQRGETHVPPGGAGAGAPQHRRHLLVAHIMKNKHKELEEAK</sequence>
<accession>A0AAW2D5N2</accession>
<evidence type="ECO:0000256" key="1">
    <source>
        <dbReference type="SAM" id="MobiDB-lite"/>
    </source>
</evidence>
<dbReference type="AlphaFoldDB" id="A0AAW2D5N2"/>
<name>A0AAW2D5N2_9ROSI</name>